<proteinExistence type="predicted"/>
<accession>W7HY27</accession>
<feature type="region of interest" description="Disordered" evidence="1">
    <location>
        <begin position="315"/>
        <end position="351"/>
    </location>
</feature>
<organism evidence="2 3">
    <name type="scientific">Drechslerella stenobrocha 248</name>
    <dbReference type="NCBI Taxonomy" id="1043628"/>
    <lineage>
        <taxon>Eukaryota</taxon>
        <taxon>Fungi</taxon>
        <taxon>Dikarya</taxon>
        <taxon>Ascomycota</taxon>
        <taxon>Pezizomycotina</taxon>
        <taxon>Orbiliomycetes</taxon>
        <taxon>Orbiliales</taxon>
        <taxon>Orbiliaceae</taxon>
        <taxon>Drechslerella</taxon>
    </lineage>
</organism>
<dbReference type="HOGENOM" id="CLU_723670_0_0_1"/>
<reference evidence="2 3" key="1">
    <citation type="submission" date="2013-05" db="EMBL/GenBank/DDBJ databases">
        <title>Drechslerella stenobrocha genome reveals carnivorous origination and mechanical trapping mechanism of predatory fungi.</title>
        <authorList>
            <person name="Liu X."/>
            <person name="Zhang W."/>
            <person name="Liu K."/>
        </authorList>
    </citation>
    <scope>NUCLEOTIDE SEQUENCE [LARGE SCALE GENOMIC DNA]</scope>
    <source>
        <strain evidence="2 3">248</strain>
    </source>
</reference>
<evidence type="ECO:0000313" key="3">
    <source>
        <dbReference type="Proteomes" id="UP000024837"/>
    </source>
</evidence>
<dbReference type="Proteomes" id="UP000024837">
    <property type="component" value="Unassembled WGS sequence"/>
</dbReference>
<dbReference type="GO" id="GO:0070628">
    <property type="term" value="F:proteasome binding"/>
    <property type="evidence" value="ECO:0007669"/>
    <property type="project" value="InterPro"/>
</dbReference>
<dbReference type="EMBL" id="KI966390">
    <property type="protein sequence ID" value="EWC48414.1"/>
    <property type="molecule type" value="Genomic_DNA"/>
</dbReference>
<protein>
    <submittedName>
        <fullName evidence="2">Uncharacterized protein</fullName>
    </submittedName>
</protein>
<name>W7HY27_9PEZI</name>
<gene>
    <name evidence="2" type="ORF">DRE_02183</name>
</gene>
<dbReference type="PANTHER" id="PTHR42342:SF1">
    <property type="entry name" value="STATIONARY PHASE PROTEIN 5"/>
    <property type="match status" value="1"/>
</dbReference>
<dbReference type="AlphaFoldDB" id="W7HY27"/>
<dbReference type="OrthoDB" id="5415241at2759"/>
<sequence length="382" mass="41938">MAAELVIPTAIRALRAVVKKGIAVIRDRLPQAGHDLASIEPALARNSQRIQQGPAARIRQQQQQRFRSSSNSFGSSRNFTTFIRNLKDGGVGTGAKQPVRTAVFNVSRTTPQTKRRATDTYIRGQIRLHLAAANTDRLAPGAYVDFHLYPKFSALSPTDPIGYTTLDGTTATGPSATFMDALTEDFSAAARDLVRVQQDLRRLSLLGELPISLVSPATLRVHFRGCDADLVTALCDEVGVATGIIHEDERFAYDRLIPAHNAIVDWREMMSSGPSYDDEDCGYSIDWDKYSGIPSHEVNNPRLYAFEALSLSEEDRGGAGGRGGGPHWEEESPVDEDEGYDHVDRGTSSGDESMFWKEEYMADSGGYVNPWVMPTPNRAGVF</sequence>
<keyword evidence="3" id="KW-1185">Reference proteome</keyword>
<evidence type="ECO:0000256" key="1">
    <source>
        <dbReference type="SAM" id="MobiDB-lite"/>
    </source>
</evidence>
<dbReference type="PANTHER" id="PTHR42342">
    <property type="entry name" value="STATIONARY PHASE PROTEIN 5"/>
    <property type="match status" value="1"/>
</dbReference>
<dbReference type="InterPro" id="IPR038816">
    <property type="entry name" value="Stationary_phase_5"/>
</dbReference>
<dbReference type="GO" id="GO:0043248">
    <property type="term" value="P:proteasome assembly"/>
    <property type="evidence" value="ECO:0007669"/>
    <property type="project" value="TreeGrafter"/>
</dbReference>
<evidence type="ECO:0000313" key="2">
    <source>
        <dbReference type="EMBL" id="EWC48414.1"/>
    </source>
</evidence>